<evidence type="ECO:0000256" key="7">
    <source>
        <dbReference type="SAM" id="Phobius"/>
    </source>
</evidence>
<keyword evidence="5 7" id="KW-1133">Transmembrane helix</keyword>
<evidence type="ECO:0000256" key="1">
    <source>
        <dbReference type="ARBA" id="ARBA00004127"/>
    </source>
</evidence>
<protein>
    <submittedName>
        <fullName evidence="9">Lysosomal-associated transmembrane protein 4A-like isoform X1</fullName>
    </submittedName>
</protein>
<feature type="transmembrane region" description="Helical" evidence="7">
    <location>
        <begin position="21"/>
        <end position="47"/>
    </location>
</feature>
<sequence>MQAKEGMKRGESRCCCGCLHVRAGAIMIGLLHLVCHLLGMLILAYLITHPEAMPKGDTWYSLNYNGNDTTRGSAPQWSPYYTVMGGESEDRNGDNCVALAITFFTFTMTLLMLYGAIKHRAGYLLPFFCIQVFDFTVGCLTAIGFVSYMPNIRTFMEQNPNLPYREELMAMDPQYLLLICMALFFIVMIIKAYFIGVVWGCYKYITSRNLMEVIYCPDTEALLPMTPPSYDTVTKMPPPPPYTPATET</sequence>
<proteinExistence type="inferred from homology"/>
<dbReference type="KEGG" id="bfo:118409848"/>
<dbReference type="GO" id="GO:0012505">
    <property type="term" value="C:endomembrane system"/>
    <property type="evidence" value="ECO:0007669"/>
    <property type="project" value="UniProtKB-SubCell"/>
</dbReference>
<evidence type="ECO:0000313" key="8">
    <source>
        <dbReference type="Proteomes" id="UP000001554"/>
    </source>
</evidence>
<dbReference type="InterPro" id="IPR004687">
    <property type="entry name" value="LAPTM4/5"/>
</dbReference>
<reference evidence="8" key="1">
    <citation type="journal article" date="2020" name="Nat. Ecol. Evol.">
        <title>Deeply conserved synteny resolves early events in vertebrate evolution.</title>
        <authorList>
            <person name="Simakov O."/>
            <person name="Marletaz F."/>
            <person name="Yue J.X."/>
            <person name="O'Connell B."/>
            <person name="Jenkins J."/>
            <person name="Brandt A."/>
            <person name="Calef R."/>
            <person name="Tung C.H."/>
            <person name="Huang T.K."/>
            <person name="Schmutz J."/>
            <person name="Satoh N."/>
            <person name="Yu J.K."/>
            <person name="Putnam N.H."/>
            <person name="Green R.E."/>
            <person name="Rokhsar D.S."/>
        </authorList>
    </citation>
    <scope>NUCLEOTIDE SEQUENCE [LARGE SCALE GENOMIC DNA]</scope>
    <source>
        <strain evidence="8">S238N-H82</strain>
    </source>
</reference>
<evidence type="ECO:0000256" key="2">
    <source>
        <dbReference type="ARBA" id="ARBA00010076"/>
    </source>
</evidence>
<dbReference type="Pfam" id="PF03821">
    <property type="entry name" value="Mtp"/>
    <property type="match status" value="1"/>
</dbReference>
<dbReference type="PANTHER" id="PTHR12479:SF10">
    <property type="entry name" value="LYSOSOMAL-ASSOCIATED TRANSMEMBRANE PROTEIN"/>
    <property type="match status" value="1"/>
</dbReference>
<dbReference type="GeneID" id="118409848"/>
<accession>A0A9J7KN74</accession>
<dbReference type="Proteomes" id="UP000001554">
    <property type="component" value="Chromosome 2"/>
</dbReference>
<reference evidence="9" key="2">
    <citation type="submission" date="2025-08" db="UniProtKB">
        <authorList>
            <consortium name="RefSeq"/>
        </authorList>
    </citation>
    <scope>IDENTIFICATION</scope>
    <source>
        <strain evidence="9">S238N-H82</strain>
        <tissue evidence="9">Testes</tissue>
    </source>
</reference>
<dbReference type="PANTHER" id="PTHR12479">
    <property type="entry name" value="LYSOSOMAL-ASSOCIATED TRANSMEMBRANE PROTEIN"/>
    <property type="match status" value="1"/>
</dbReference>
<evidence type="ECO:0000313" key="9">
    <source>
        <dbReference type="RefSeq" id="XP_035667104.1"/>
    </source>
</evidence>
<evidence type="ECO:0000256" key="6">
    <source>
        <dbReference type="ARBA" id="ARBA00023136"/>
    </source>
</evidence>
<organism evidence="8 9">
    <name type="scientific">Branchiostoma floridae</name>
    <name type="common">Florida lancelet</name>
    <name type="synonym">Amphioxus</name>
    <dbReference type="NCBI Taxonomy" id="7739"/>
    <lineage>
        <taxon>Eukaryota</taxon>
        <taxon>Metazoa</taxon>
        <taxon>Chordata</taxon>
        <taxon>Cephalochordata</taxon>
        <taxon>Leptocardii</taxon>
        <taxon>Amphioxiformes</taxon>
        <taxon>Branchiostomatidae</taxon>
        <taxon>Branchiostoma</taxon>
    </lineage>
</organism>
<keyword evidence="3" id="KW-0813">Transport</keyword>
<feature type="transmembrane region" description="Helical" evidence="7">
    <location>
        <begin position="124"/>
        <end position="149"/>
    </location>
</feature>
<dbReference type="OrthoDB" id="10002163at2759"/>
<keyword evidence="8" id="KW-1185">Reference proteome</keyword>
<dbReference type="RefSeq" id="XP_035667104.1">
    <property type="nucleotide sequence ID" value="XM_035811211.1"/>
</dbReference>
<dbReference type="InterPro" id="IPR051115">
    <property type="entry name" value="LAPTM_transporter"/>
</dbReference>
<keyword evidence="4 7" id="KW-0812">Transmembrane</keyword>
<name>A0A9J7KN74_BRAFL</name>
<dbReference type="AlphaFoldDB" id="A0A9J7KN74"/>
<keyword evidence="6 7" id="KW-0472">Membrane</keyword>
<evidence type="ECO:0000256" key="4">
    <source>
        <dbReference type="ARBA" id="ARBA00022692"/>
    </source>
</evidence>
<gene>
    <name evidence="9" type="primary">LOC118409848</name>
</gene>
<feature type="transmembrane region" description="Helical" evidence="7">
    <location>
        <begin position="97"/>
        <end position="117"/>
    </location>
</feature>
<evidence type="ECO:0000256" key="5">
    <source>
        <dbReference type="ARBA" id="ARBA00022989"/>
    </source>
</evidence>
<evidence type="ECO:0000256" key="3">
    <source>
        <dbReference type="ARBA" id="ARBA00022448"/>
    </source>
</evidence>
<dbReference type="OMA" id="SCYKYLT"/>
<feature type="transmembrane region" description="Helical" evidence="7">
    <location>
        <begin position="175"/>
        <end position="202"/>
    </location>
</feature>
<comment type="subcellular location">
    <subcellularLocation>
        <location evidence="1">Endomembrane system</location>
        <topology evidence="1">Multi-pass membrane protein</topology>
    </subcellularLocation>
</comment>
<comment type="similarity">
    <text evidence="2">Belongs to the LAPTM4/LAPTM5 transporter family.</text>
</comment>
<dbReference type="GO" id="GO:0005765">
    <property type="term" value="C:lysosomal membrane"/>
    <property type="evidence" value="ECO:0000318"/>
    <property type="project" value="GO_Central"/>
</dbReference>